<reference evidence="3" key="1">
    <citation type="submission" date="2011-07" db="EMBL/GenBank/DDBJ databases">
        <authorList>
            <consortium name="Caenorhabditis brenneri Sequencing and Analysis Consortium"/>
            <person name="Wilson R.K."/>
        </authorList>
    </citation>
    <scope>NUCLEOTIDE SEQUENCE [LARGE SCALE GENOMIC DNA]</scope>
    <source>
        <strain evidence="3">PB2801</strain>
    </source>
</reference>
<proteinExistence type="predicted"/>
<feature type="compositionally biased region" description="Basic and acidic residues" evidence="1">
    <location>
        <begin position="67"/>
        <end position="76"/>
    </location>
</feature>
<feature type="compositionally biased region" description="Polar residues" evidence="1">
    <location>
        <begin position="1"/>
        <end position="15"/>
    </location>
</feature>
<dbReference type="InParanoid" id="G0NXE0"/>
<organism evidence="3">
    <name type="scientific">Caenorhabditis brenneri</name>
    <name type="common">Nematode worm</name>
    <dbReference type="NCBI Taxonomy" id="135651"/>
    <lineage>
        <taxon>Eukaryota</taxon>
        <taxon>Metazoa</taxon>
        <taxon>Ecdysozoa</taxon>
        <taxon>Nematoda</taxon>
        <taxon>Chromadorea</taxon>
        <taxon>Rhabditida</taxon>
        <taxon>Rhabditina</taxon>
        <taxon>Rhabditomorpha</taxon>
        <taxon>Rhabditoidea</taxon>
        <taxon>Rhabditidae</taxon>
        <taxon>Peloderinae</taxon>
        <taxon>Caenorhabditis</taxon>
    </lineage>
</organism>
<accession>G0NXE0</accession>
<dbReference type="AlphaFoldDB" id="G0NXE0"/>
<evidence type="ECO:0000313" key="2">
    <source>
        <dbReference type="EMBL" id="EGT39494.1"/>
    </source>
</evidence>
<dbReference type="Proteomes" id="UP000008068">
    <property type="component" value="Unassembled WGS sequence"/>
</dbReference>
<feature type="compositionally biased region" description="Low complexity" evidence="1">
    <location>
        <begin position="33"/>
        <end position="42"/>
    </location>
</feature>
<keyword evidence="3" id="KW-1185">Reference proteome</keyword>
<evidence type="ECO:0000256" key="1">
    <source>
        <dbReference type="SAM" id="MobiDB-lite"/>
    </source>
</evidence>
<name>G0NXE0_CAEBE</name>
<dbReference type="EMBL" id="GL379971">
    <property type="protein sequence ID" value="EGT39494.1"/>
    <property type="molecule type" value="Genomic_DNA"/>
</dbReference>
<evidence type="ECO:0000313" key="3">
    <source>
        <dbReference type="Proteomes" id="UP000008068"/>
    </source>
</evidence>
<dbReference type="HOGENOM" id="CLU_2086922_0_0_1"/>
<feature type="compositionally biased region" description="Polar residues" evidence="1">
    <location>
        <begin position="52"/>
        <end position="66"/>
    </location>
</feature>
<protein>
    <submittedName>
        <fullName evidence="2">Uncharacterized protein</fullName>
    </submittedName>
</protein>
<gene>
    <name evidence="2" type="ORF">CAEBREN_22747</name>
</gene>
<sequence length="117" mass="12508">MGSYLANGSTSSPESAANLRLGDAERTPGGFISTETSPPSTEGTKMPAIGAQQPQASVPPFRQNQEPPRHFYKDYEQPISNGLGRGGVLTTLSDGSLLRSIPMTRNWNRMSQTGSQP</sequence>
<feature type="region of interest" description="Disordered" evidence="1">
    <location>
        <begin position="1"/>
        <end position="86"/>
    </location>
</feature>